<keyword evidence="5" id="KW-0812">Transmembrane</keyword>
<comment type="similarity">
    <text evidence="2">Belongs to the outer membrane factor (OMF) (TC 1.B.17) family.</text>
</comment>
<keyword evidence="10" id="KW-1185">Reference proteome</keyword>
<dbReference type="Pfam" id="PF02321">
    <property type="entry name" value="OEP"/>
    <property type="match status" value="1"/>
</dbReference>
<feature type="signal peptide" evidence="8">
    <location>
        <begin position="1"/>
        <end position="25"/>
    </location>
</feature>
<dbReference type="Proteomes" id="UP000248917">
    <property type="component" value="Unassembled WGS sequence"/>
</dbReference>
<evidence type="ECO:0000256" key="7">
    <source>
        <dbReference type="ARBA" id="ARBA00023237"/>
    </source>
</evidence>
<feature type="chain" id="PRO_5016317145" evidence="8">
    <location>
        <begin position="26"/>
        <end position="446"/>
    </location>
</feature>
<dbReference type="GO" id="GO:0009279">
    <property type="term" value="C:cell outer membrane"/>
    <property type="evidence" value="ECO:0007669"/>
    <property type="project" value="UniProtKB-SubCell"/>
</dbReference>
<evidence type="ECO:0000256" key="4">
    <source>
        <dbReference type="ARBA" id="ARBA00022452"/>
    </source>
</evidence>
<sequence length="446" mass="51389">MPNISLPRFLLTLSVLCLSCLSVHGQDLILQSLEQVLLFAKENAPEQQIRNWQKEREQYAPSISSAELFPSLRAYGTWDNYLQLPVQLLPSEAVGGEPGTFTEIRFGTQFQASLGLEASLPLFDPELWRRVKSDRLRAQMNLQELYSQEQAWREEIARTYFQLLLYEESLKLADTRFHLSDSIYRLSELIYEEGEMEPLPFQRIKSSALAAKQALIRQQKQADLVKSSLLSLIGAGDKQIRFSGKIQDLITQAEFSTYELSSLPDWKRSELAVAWSEQSWKQNRAGHLPKLNATGRFYQQTLANQFSLRDASSFEVGVVGLSLNWNLFQGNLKRLKIKTAYLDWQIAKERQILTRQMLTQEQQNLETELGKSQQLVNEFGKLLQLFEENYRLAGIQWAEGPLNADELLQVEREWIEQQQEYLIALADLFTSQALLAIRNQTYSENP</sequence>
<dbReference type="InterPro" id="IPR051906">
    <property type="entry name" value="TolC-like"/>
</dbReference>
<dbReference type="GO" id="GO:1990281">
    <property type="term" value="C:efflux pump complex"/>
    <property type="evidence" value="ECO:0007669"/>
    <property type="project" value="TreeGrafter"/>
</dbReference>
<dbReference type="AlphaFoldDB" id="A0A326RZX5"/>
<comment type="caution">
    <text evidence="9">The sequence shown here is derived from an EMBL/GenBank/DDBJ whole genome shotgun (WGS) entry which is preliminary data.</text>
</comment>
<comment type="subcellular location">
    <subcellularLocation>
        <location evidence="1">Cell outer membrane</location>
    </subcellularLocation>
</comment>
<keyword evidence="7" id="KW-0998">Cell outer membrane</keyword>
<evidence type="ECO:0000256" key="5">
    <source>
        <dbReference type="ARBA" id="ARBA00022692"/>
    </source>
</evidence>
<dbReference type="GO" id="GO:0015562">
    <property type="term" value="F:efflux transmembrane transporter activity"/>
    <property type="evidence" value="ECO:0007669"/>
    <property type="project" value="InterPro"/>
</dbReference>
<evidence type="ECO:0000256" key="2">
    <source>
        <dbReference type="ARBA" id="ARBA00007613"/>
    </source>
</evidence>
<accession>A0A326RZX5</accession>
<evidence type="ECO:0000313" key="9">
    <source>
        <dbReference type="EMBL" id="PZV87210.1"/>
    </source>
</evidence>
<evidence type="ECO:0000256" key="3">
    <source>
        <dbReference type="ARBA" id="ARBA00022448"/>
    </source>
</evidence>
<evidence type="ECO:0000313" key="10">
    <source>
        <dbReference type="Proteomes" id="UP000248917"/>
    </source>
</evidence>
<proteinExistence type="inferred from homology"/>
<keyword evidence="3" id="KW-0813">Transport</keyword>
<reference evidence="9 10" key="1">
    <citation type="submission" date="2018-06" db="EMBL/GenBank/DDBJ databases">
        <title>Genomic Encyclopedia of Archaeal and Bacterial Type Strains, Phase II (KMG-II): from individual species to whole genera.</title>
        <authorList>
            <person name="Goeker M."/>
        </authorList>
    </citation>
    <scope>NUCLEOTIDE SEQUENCE [LARGE SCALE GENOMIC DNA]</scope>
    <source>
        <strain evidence="9 10">T4</strain>
    </source>
</reference>
<evidence type="ECO:0000256" key="1">
    <source>
        <dbReference type="ARBA" id="ARBA00004442"/>
    </source>
</evidence>
<evidence type="ECO:0000256" key="8">
    <source>
        <dbReference type="SAM" id="SignalP"/>
    </source>
</evidence>
<dbReference type="PANTHER" id="PTHR30026">
    <property type="entry name" value="OUTER MEMBRANE PROTEIN TOLC"/>
    <property type="match status" value="1"/>
</dbReference>
<evidence type="ECO:0000256" key="6">
    <source>
        <dbReference type="ARBA" id="ARBA00023136"/>
    </source>
</evidence>
<gene>
    <name evidence="9" type="ORF">CLV31_10182</name>
</gene>
<name>A0A326RZX5_9BACT</name>
<dbReference type="PANTHER" id="PTHR30026:SF20">
    <property type="entry name" value="OUTER MEMBRANE PROTEIN TOLC"/>
    <property type="match status" value="1"/>
</dbReference>
<keyword evidence="8" id="KW-0732">Signal</keyword>
<dbReference type="GO" id="GO:0015288">
    <property type="term" value="F:porin activity"/>
    <property type="evidence" value="ECO:0007669"/>
    <property type="project" value="TreeGrafter"/>
</dbReference>
<dbReference type="InterPro" id="IPR003423">
    <property type="entry name" value="OMP_efflux"/>
</dbReference>
<keyword evidence="6" id="KW-0472">Membrane</keyword>
<dbReference type="SUPFAM" id="SSF56954">
    <property type="entry name" value="Outer membrane efflux proteins (OEP)"/>
    <property type="match status" value="1"/>
</dbReference>
<dbReference type="OrthoDB" id="1674454at2"/>
<keyword evidence="4" id="KW-1134">Transmembrane beta strand</keyword>
<dbReference type="EMBL" id="QKTX01000001">
    <property type="protein sequence ID" value="PZV87210.1"/>
    <property type="molecule type" value="Genomic_DNA"/>
</dbReference>
<protein>
    <submittedName>
        <fullName evidence="9">Outer membrane protein TolC</fullName>
    </submittedName>
</protein>
<organism evidence="9 10">
    <name type="scientific">Algoriphagus aquaeductus</name>
    <dbReference type="NCBI Taxonomy" id="475299"/>
    <lineage>
        <taxon>Bacteria</taxon>
        <taxon>Pseudomonadati</taxon>
        <taxon>Bacteroidota</taxon>
        <taxon>Cytophagia</taxon>
        <taxon>Cytophagales</taxon>
        <taxon>Cyclobacteriaceae</taxon>
        <taxon>Algoriphagus</taxon>
    </lineage>
</organism>
<dbReference type="Gene3D" id="1.20.1600.10">
    <property type="entry name" value="Outer membrane efflux proteins (OEP)"/>
    <property type="match status" value="1"/>
</dbReference>